<organism evidence="2">
    <name type="scientific">marine sediment metagenome</name>
    <dbReference type="NCBI Taxonomy" id="412755"/>
    <lineage>
        <taxon>unclassified sequences</taxon>
        <taxon>metagenomes</taxon>
        <taxon>ecological metagenomes</taxon>
    </lineage>
</organism>
<proteinExistence type="predicted"/>
<sequence length="192" mass="21283">MNNKVKCVVLLAVLISIIFGSINIGSVSEIPKFELPLLITCTGQTSDYLTVYTLAKKLQIEAVNDPLITPRKMKEQGYKTMIVVMAVSLKGLGAARLNQEAELERCKLVFKEAKELGIKIIGAHIGGEAFRNVITDKFITPFAPQCDYLIVLAEANKDGLFNRIAEKNNIPLNVFKTLAELSSIIRTLFRLE</sequence>
<dbReference type="Pfam" id="PF19823">
    <property type="entry name" value="DUF6305"/>
    <property type="match status" value="1"/>
</dbReference>
<name>X0SKE0_9ZZZZ</name>
<evidence type="ECO:0000313" key="2">
    <source>
        <dbReference type="EMBL" id="GAF81543.1"/>
    </source>
</evidence>
<evidence type="ECO:0000259" key="1">
    <source>
        <dbReference type="Pfam" id="PF19823"/>
    </source>
</evidence>
<dbReference type="InterPro" id="IPR046272">
    <property type="entry name" value="DUF6305"/>
</dbReference>
<reference evidence="2" key="1">
    <citation type="journal article" date="2014" name="Front. Microbiol.">
        <title>High frequency of phylogenetically diverse reductive dehalogenase-homologous genes in deep subseafloor sedimentary metagenomes.</title>
        <authorList>
            <person name="Kawai M."/>
            <person name="Futagami T."/>
            <person name="Toyoda A."/>
            <person name="Takaki Y."/>
            <person name="Nishi S."/>
            <person name="Hori S."/>
            <person name="Arai W."/>
            <person name="Tsubouchi T."/>
            <person name="Morono Y."/>
            <person name="Uchiyama I."/>
            <person name="Ito T."/>
            <person name="Fujiyama A."/>
            <person name="Inagaki F."/>
            <person name="Takami H."/>
        </authorList>
    </citation>
    <scope>NUCLEOTIDE SEQUENCE</scope>
    <source>
        <strain evidence="2">Expedition CK06-06</strain>
    </source>
</reference>
<protein>
    <recommendedName>
        <fullName evidence="1">DUF6305 domain-containing protein</fullName>
    </recommendedName>
</protein>
<feature type="domain" description="DUF6305" evidence="1">
    <location>
        <begin position="35"/>
        <end position="189"/>
    </location>
</feature>
<dbReference type="AlphaFoldDB" id="X0SKE0"/>
<dbReference type="EMBL" id="BARS01005979">
    <property type="protein sequence ID" value="GAF81543.1"/>
    <property type="molecule type" value="Genomic_DNA"/>
</dbReference>
<accession>X0SKE0</accession>
<comment type="caution">
    <text evidence="2">The sequence shown here is derived from an EMBL/GenBank/DDBJ whole genome shotgun (WGS) entry which is preliminary data.</text>
</comment>
<gene>
    <name evidence="2" type="ORF">S01H1_11712</name>
</gene>